<protein>
    <submittedName>
        <fullName evidence="7">FAD/NAD(P)-binding oxidoreductase</fullName>
    </submittedName>
</protein>
<dbReference type="PANTHER" id="PTHR43557:SF2">
    <property type="entry name" value="RIESKE DOMAIN-CONTAINING PROTEIN-RELATED"/>
    <property type="match status" value="1"/>
</dbReference>
<comment type="caution">
    <text evidence="7">The sequence shown here is derived from an EMBL/GenBank/DDBJ whole genome shotgun (WGS) entry which is preliminary data.</text>
</comment>
<gene>
    <name evidence="7" type="ORF">GCM10009727_01560</name>
</gene>
<comment type="cofactor">
    <cofactor evidence="1">
        <name>FAD</name>
        <dbReference type="ChEBI" id="CHEBI:57692"/>
    </cofactor>
</comment>
<evidence type="ECO:0000256" key="3">
    <source>
        <dbReference type="ARBA" id="ARBA00022827"/>
    </source>
</evidence>
<reference evidence="7 8" key="1">
    <citation type="journal article" date="2019" name="Int. J. Syst. Evol. Microbiol.">
        <title>The Global Catalogue of Microorganisms (GCM) 10K type strain sequencing project: providing services to taxonomists for standard genome sequencing and annotation.</title>
        <authorList>
            <consortium name="The Broad Institute Genomics Platform"/>
            <consortium name="The Broad Institute Genome Sequencing Center for Infectious Disease"/>
            <person name="Wu L."/>
            <person name="Ma J."/>
        </authorList>
    </citation>
    <scope>NUCLEOTIDE SEQUENCE [LARGE SCALE GENOMIC DNA]</scope>
    <source>
        <strain evidence="7 8">JCM 13850</strain>
    </source>
</reference>
<name>A0ABN2XVN6_9ACTN</name>
<dbReference type="PRINTS" id="PR00368">
    <property type="entry name" value="FADPNR"/>
</dbReference>
<dbReference type="Gene3D" id="3.30.390.30">
    <property type="match status" value="1"/>
</dbReference>
<feature type="domain" description="Reductase C-terminal" evidence="6">
    <location>
        <begin position="324"/>
        <end position="391"/>
    </location>
</feature>
<evidence type="ECO:0000256" key="2">
    <source>
        <dbReference type="ARBA" id="ARBA00022630"/>
    </source>
</evidence>
<dbReference type="EMBL" id="BAAAMR010000001">
    <property type="protein sequence ID" value="GAA2118472.1"/>
    <property type="molecule type" value="Genomic_DNA"/>
</dbReference>
<organism evidence="7 8">
    <name type="scientific">Actinomadura napierensis</name>
    <dbReference type="NCBI Taxonomy" id="267854"/>
    <lineage>
        <taxon>Bacteria</taxon>
        <taxon>Bacillati</taxon>
        <taxon>Actinomycetota</taxon>
        <taxon>Actinomycetes</taxon>
        <taxon>Streptosporangiales</taxon>
        <taxon>Thermomonosporaceae</taxon>
        <taxon>Actinomadura</taxon>
    </lineage>
</organism>
<dbReference type="PRINTS" id="PR00411">
    <property type="entry name" value="PNDRDTASEI"/>
</dbReference>
<sequence>MASRVVVVGASLAGLSVVRALRQAGHRGDLVLIGAEAHHPYDRPPLSKQILLGDAVSDPSTAAIALAGDGELADLGVRTRLGVRACGLDLAGGRVLLEDGTAEAFDQVVLATGAAPRRPSSLPPLAGIVALRTWDDAVALHAALRRARRPVMLGGGFIGLEVATAAATLGRTPIVVEGAPTPLHRFGEQVGRAVAAIHRHQGIDMRTGRKVVAVEGDGRVERIILDDATVIDTDLLVVGAGAAPATSWLRGSGLDISDGVVCDDACRSVSDPRVFAAGDVCRWHNPLFGRSMRVEHRQAALRHADVIAAAIRGDGAASAAFVPYFWSDQAGTKIQFHGHLQPGDTVHAVHRDGARLAALYSRDGVLTGALTIGAAGWSARLARQVAGRADPATALRLLTGPPHQRATENSHHPLEST</sequence>
<keyword evidence="3" id="KW-0274">FAD</keyword>
<keyword evidence="8" id="KW-1185">Reference proteome</keyword>
<dbReference type="SUPFAM" id="SSF55424">
    <property type="entry name" value="FAD/NAD-linked reductases, dimerisation (C-terminal) domain"/>
    <property type="match status" value="1"/>
</dbReference>
<dbReference type="Proteomes" id="UP001501020">
    <property type="component" value="Unassembled WGS sequence"/>
</dbReference>
<evidence type="ECO:0000313" key="7">
    <source>
        <dbReference type="EMBL" id="GAA2118472.1"/>
    </source>
</evidence>
<dbReference type="InterPro" id="IPR016156">
    <property type="entry name" value="FAD/NAD-linked_Rdtase_dimer_sf"/>
</dbReference>
<feature type="domain" description="FAD/NAD(P)-binding" evidence="5">
    <location>
        <begin position="4"/>
        <end position="304"/>
    </location>
</feature>
<evidence type="ECO:0000256" key="1">
    <source>
        <dbReference type="ARBA" id="ARBA00001974"/>
    </source>
</evidence>
<proteinExistence type="predicted"/>
<accession>A0ABN2XVN6</accession>
<dbReference type="Gene3D" id="3.50.50.60">
    <property type="entry name" value="FAD/NAD(P)-binding domain"/>
    <property type="match status" value="2"/>
</dbReference>
<keyword evidence="4" id="KW-0560">Oxidoreductase</keyword>
<dbReference type="InterPro" id="IPR050446">
    <property type="entry name" value="FAD-oxidoreductase/Apoptosis"/>
</dbReference>
<dbReference type="Pfam" id="PF07992">
    <property type="entry name" value="Pyr_redox_2"/>
    <property type="match status" value="1"/>
</dbReference>
<dbReference type="InterPro" id="IPR036188">
    <property type="entry name" value="FAD/NAD-bd_sf"/>
</dbReference>
<dbReference type="InterPro" id="IPR028202">
    <property type="entry name" value="Reductase_C"/>
</dbReference>
<dbReference type="PANTHER" id="PTHR43557">
    <property type="entry name" value="APOPTOSIS-INDUCING FACTOR 1"/>
    <property type="match status" value="1"/>
</dbReference>
<evidence type="ECO:0000256" key="4">
    <source>
        <dbReference type="ARBA" id="ARBA00023002"/>
    </source>
</evidence>
<dbReference type="SUPFAM" id="SSF51905">
    <property type="entry name" value="FAD/NAD(P)-binding domain"/>
    <property type="match status" value="2"/>
</dbReference>
<evidence type="ECO:0000259" key="6">
    <source>
        <dbReference type="Pfam" id="PF14759"/>
    </source>
</evidence>
<evidence type="ECO:0000313" key="8">
    <source>
        <dbReference type="Proteomes" id="UP001501020"/>
    </source>
</evidence>
<evidence type="ECO:0000259" key="5">
    <source>
        <dbReference type="Pfam" id="PF07992"/>
    </source>
</evidence>
<dbReference type="InterPro" id="IPR023753">
    <property type="entry name" value="FAD/NAD-binding_dom"/>
</dbReference>
<keyword evidence="2" id="KW-0285">Flavoprotein</keyword>
<dbReference type="Pfam" id="PF14759">
    <property type="entry name" value="Reductase_C"/>
    <property type="match status" value="1"/>
</dbReference>